<protein>
    <submittedName>
        <fullName evidence="5">Transcriptional regulatory protein LiaR</fullName>
    </submittedName>
</protein>
<dbReference type="PROSITE" id="PS50043">
    <property type="entry name" value="HTH_LUXR_2"/>
    <property type="match status" value="1"/>
</dbReference>
<evidence type="ECO:0000256" key="1">
    <source>
        <dbReference type="ARBA" id="ARBA00022741"/>
    </source>
</evidence>
<dbReference type="InterPro" id="IPR000792">
    <property type="entry name" value="Tscrpt_reg_LuxR_C"/>
</dbReference>
<dbReference type="PATRIC" id="fig|273678.4.peg.1206"/>
<dbReference type="PANTHER" id="PTHR16305:SF35">
    <property type="entry name" value="TRANSCRIPTIONAL ACTIVATOR DOMAIN"/>
    <property type="match status" value="1"/>
</dbReference>
<dbReference type="EMBL" id="JYJB01000007">
    <property type="protein sequence ID" value="KJL48449.1"/>
    <property type="molecule type" value="Genomic_DNA"/>
</dbReference>
<evidence type="ECO:0000259" key="4">
    <source>
        <dbReference type="PROSITE" id="PS50043"/>
    </source>
</evidence>
<evidence type="ECO:0000313" key="5">
    <source>
        <dbReference type="EMBL" id="KJL48449.1"/>
    </source>
</evidence>
<dbReference type="PRINTS" id="PR00038">
    <property type="entry name" value="HTHLUXR"/>
</dbReference>
<dbReference type="SMART" id="SM00421">
    <property type="entry name" value="HTH_LUXR"/>
    <property type="match status" value="1"/>
</dbReference>
<keyword evidence="1" id="KW-0547">Nucleotide-binding</keyword>
<dbReference type="Pfam" id="PF13191">
    <property type="entry name" value="AAA_16"/>
    <property type="match status" value="1"/>
</dbReference>
<feature type="region of interest" description="Disordered" evidence="3">
    <location>
        <begin position="60"/>
        <end position="88"/>
    </location>
</feature>
<dbReference type="SUPFAM" id="SSF52540">
    <property type="entry name" value="P-loop containing nucleoside triphosphate hydrolases"/>
    <property type="match status" value="1"/>
</dbReference>
<dbReference type="GO" id="GO:0005737">
    <property type="term" value="C:cytoplasm"/>
    <property type="evidence" value="ECO:0007669"/>
    <property type="project" value="TreeGrafter"/>
</dbReference>
<dbReference type="GO" id="GO:0003677">
    <property type="term" value="F:DNA binding"/>
    <property type="evidence" value="ECO:0007669"/>
    <property type="project" value="InterPro"/>
</dbReference>
<dbReference type="SUPFAM" id="SSF46894">
    <property type="entry name" value="C-terminal effector domain of the bipartite response regulators"/>
    <property type="match status" value="1"/>
</dbReference>
<accession>A0A0M2HVG3</accession>
<dbReference type="InterPro" id="IPR016032">
    <property type="entry name" value="Sig_transdc_resp-reg_C-effctor"/>
</dbReference>
<sequence>MTDAAPLTGSRPVAGGAAPLTVPAVAGPPASAGRPGALSPATAGSPCVFEAALPSGAASASPAPIFPSTPDVGGGWHDESMPPFAPSAPMVGRDADLARVHALFARASDGTPTALLIEGEAGIGKSRLLREFAGDIANRADIHVGWCLDLGAARSPYGPLTAILRSIMQTLGDERVREAVGTGVDALAMLLPELAPQADRSTTSPERLRDAIASLIECAAERAPQILVIEDLHWADESTLAILSFLLRALSRGRIMLLLTCRSDDVRRGDAVSRFIGEATRARLLEREMLERLGIDAVRELAEQITGHALSDSALERIHDRAEGVPFFVEEIAGCSSAPIPDGLRDLLLARFDRLGDDARRVVQVASGAERPLTHPLLLQLVGFAEQRLDEAVREATRSGILVVVEDDYRFRHALLREAVHDDLLPGERSRLHRTYAETLEAQCDGSDTADAAALAYHWQLAQDDRKALMAAVEAMRQAKAQFAFASAARFGELALGLWSQVADPERAAGIARLDLLLLLGSILRNAGDGERALAVTDLALGELDPATVDPRLHARLLRNKSLYLVNLGRPGSIPLLEQSLSLFDGRIDDERLHASILNHLASRHMIAGAREAAIGLATEAADRAERAGSDDEVSVAANVRGACLMHLGDIEGGIREYEIARQRALGSTAELRYRVNFSDGLTLLGRYREAVRVAENGLARARALGVERTSGSIMRQNIAVALLELGEIEQVERMLEGQLAQSTLRVFRMYTTMTRVRVLSWRGRHQEAAELMEEWLPAFRETGEIERQIWYDAHTMRAAVAQSTGDPRGAMDVILGMLHDDGPALLHQRRLLLESGWFIADLRARGSDVAADIEAVCAAWLAQPETLRPGPWWEILDALLDPSADRLRQAMALADGDDVPALFRGVTRLELARVLVQSGDRAEAEQTACEAAEIAAALGHAQLERAVADFRSAAGLRGHSSRVDEQSDADALTARERQVLDLIAEGLSNRQIGERLFISVKTVSVHVSAVLRKLGVSTRTEAAVAAQRATPEARTTAEEHLTAAR</sequence>
<dbReference type="InterPro" id="IPR041664">
    <property type="entry name" value="AAA_16"/>
</dbReference>
<evidence type="ECO:0000256" key="2">
    <source>
        <dbReference type="ARBA" id="ARBA00022840"/>
    </source>
</evidence>
<dbReference type="InterPro" id="IPR011990">
    <property type="entry name" value="TPR-like_helical_dom_sf"/>
</dbReference>
<comment type="caution">
    <text evidence="5">The sequence shown here is derived from an EMBL/GenBank/DDBJ whole genome shotgun (WGS) entry which is preliminary data.</text>
</comment>
<dbReference type="GO" id="GO:0004016">
    <property type="term" value="F:adenylate cyclase activity"/>
    <property type="evidence" value="ECO:0007669"/>
    <property type="project" value="TreeGrafter"/>
</dbReference>
<feature type="compositionally biased region" description="Low complexity" evidence="3">
    <location>
        <begin position="60"/>
        <end position="70"/>
    </location>
</feature>
<feature type="domain" description="HTH luxR-type" evidence="4">
    <location>
        <begin position="966"/>
        <end position="1031"/>
    </location>
</feature>
<dbReference type="STRING" id="273678.RS84_01209"/>
<evidence type="ECO:0000256" key="3">
    <source>
        <dbReference type="SAM" id="MobiDB-lite"/>
    </source>
</evidence>
<gene>
    <name evidence="5" type="primary">liaR_3</name>
    <name evidence="5" type="ORF">RS84_01209</name>
</gene>
<keyword evidence="2" id="KW-0067">ATP-binding</keyword>
<dbReference type="InterPro" id="IPR027417">
    <property type="entry name" value="P-loop_NTPase"/>
</dbReference>
<dbReference type="Pfam" id="PF00196">
    <property type="entry name" value="GerE"/>
    <property type="match status" value="1"/>
</dbReference>
<name>A0A0M2HVG3_9MICO</name>
<dbReference type="GO" id="GO:0006355">
    <property type="term" value="P:regulation of DNA-templated transcription"/>
    <property type="evidence" value="ECO:0007669"/>
    <property type="project" value="InterPro"/>
</dbReference>
<evidence type="ECO:0000313" key="6">
    <source>
        <dbReference type="Proteomes" id="UP000033900"/>
    </source>
</evidence>
<dbReference type="AlphaFoldDB" id="A0A0M2HVG3"/>
<dbReference type="Gene3D" id="3.40.50.300">
    <property type="entry name" value="P-loop containing nucleotide triphosphate hydrolases"/>
    <property type="match status" value="1"/>
</dbReference>
<proteinExistence type="predicted"/>
<dbReference type="SUPFAM" id="SSF48452">
    <property type="entry name" value="TPR-like"/>
    <property type="match status" value="1"/>
</dbReference>
<organism evidence="5 6">
    <name type="scientific">Microbacterium hydrocarbonoxydans</name>
    <dbReference type="NCBI Taxonomy" id="273678"/>
    <lineage>
        <taxon>Bacteria</taxon>
        <taxon>Bacillati</taxon>
        <taxon>Actinomycetota</taxon>
        <taxon>Actinomycetes</taxon>
        <taxon>Micrococcales</taxon>
        <taxon>Microbacteriaceae</taxon>
        <taxon>Microbacterium</taxon>
    </lineage>
</organism>
<dbReference type="PANTHER" id="PTHR16305">
    <property type="entry name" value="TESTICULAR SOLUBLE ADENYLYL CYCLASE"/>
    <property type="match status" value="1"/>
</dbReference>
<dbReference type="Proteomes" id="UP000033900">
    <property type="component" value="Unassembled WGS sequence"/>
</dbReference>
<dbReference type="InterPro" id="IPR036388">
    <property type="entry name" value="WH-like_DNA-bd_sf"/>
</dbReference>
<dbReference type="GO" id="GO:0005524">
    <property type="term" value="F:ATP binding"/>
    <property type="evidence" value="ECO:0007669"/>
    <property type="project" value="UniProtKB-KW"/>
</dbReference>
<keyword evidence="6" id="KW-1185">Reference proteome</keyword>
<dbReference type="PROSITE" id="PS00622">
    <property type="entry name" value="HTH_LUXR_1"/>
    <property type="match status" value="1"/>
</dbReference>
<dbReference type="CDD" id="cd06170">
    <property type="entry name" value="LuxR_C_like"/>
    <property type="match status" value="1"/>
</dbReference>
<reference evidence="5 6" key="1">
    <citation type="submission" date="2015-02" db="EMBL/GenBank/DDBJ databases">
        <title>Draft genome sequences of ten Microbacterium spp. with emphasis on heavy metal contaminated environments.</title>
        <authorList>
            <person name="Corretto E."/>
        </authorList>
    </citation>
    <scope>NUCLEOTIDE SEQUENCE [LARGE SCALE GENOMIC DNA]</scope>
    <source>
        <strain evidence="5 6">SA35</strain>
    </source>
</reference>
<dbReference type="Gene3D" id="1.10.10.10">
    <property type="entry name" value="Winged helix-like DNA-binding domain superfamily/Winged helix DNA-binding domain"/>
    <property type="match status" value="1"/>
</dbReference>
<dbReference type="Gene3D" id="1.25.40.10">
    <property type="entry name" value="Tetratricopeptide repeat domain"/>
    <property type="match status" value="1"/>
</dbReference>